<sequence length="129" mass="13297">MKRLAAVAVLVAAAVALFVAGGNAAAEPLRASTTGTRYAATVLIEEPVTGRVSVKVVVDSGDADTLAVSAVMPDMGHSTPELTAREQRPGRFLAEGELFSMSGVWDLSLRFDGPAGEEQLTVKALIGDG</sequence>
<dbReference type="RefSeq" id="WP_111178719.1">
    <property type="nucleotide sequence ID" value="NZ_POUD01000031.1"/>
</dbReference>
<evidence type="ECO:0008006" key="4">
    <source>
        <dbReference type="Google" id="ProtNLM"/>
    </source>
</evidence>
<proteinExistence type="predicted"/>
<dbReference type="OrthoDB" id="3695826at2"/>
<dbReference type="Proteomes" id="UP000249304">
    <property type="component" value="Unassembled WGS sequence"/>
</dbReference>
<reference evidence="2 3" key="1">
    <citation type="submission" date="2018-01" db="EMBL/GenBank/DDBJ databases">
        <title>Draft genome sequence of Nonomuraea sp. KC333.</title>
        <authorList>
            <person name="Sahin N."/>
            <person name="Saygin H."/>
            <person name="Ay H."/>
        </authorList>
    </citation>
    <scope>NUCLEOTIDE SEQUENCE [LARGE SCALE GENOMIC DNA]</scope>
    <source>
        <strain evidence="2 3">KC333</strain>
    </source>
</reference>
<feature type="signal peptide" evidence="1">
    <location>
        <begin position="1"/>
        <end position="25"/>
    </location>
</feature>
<accession>A0A2W2EUE9</accession>
<keyword evidence="1" id="KW-0732">Signal</keyword>
<dbReference type="EMBL" id="POUD01000031">
    <property type="protein sequence ID" value="PZG19995.1"/>
    <property type="molecule type" value="Genomic_DNA"/>
</dbReference>
<organism evidence="2 3">
    <name type="scientific">Nonomuraea aridisoli</name>
    <dbReference type="NCBI Taxonomy" id="2070368"/>
    <lineage>
        <taxon>Bacteria</taxon>
        <taxon>Bacillati</taxon>
        <taxon>Actinomycetota</taxon>
        <taxon>Actinomycetes</taxon>
        <taxon>Streptosporangiales</taxon>
        <taxon>Streptosporangiaceae</taxon>
        <taxon>Nonomuraea</taxon>
    </lineage>
</organism>
<feature type="chain" id="PRO_5016081576" description="YtkA-like domain-containing protein" evidence="1">
    <location>
        <begin position="26"/>
        <end position="129"/>
    </location>
</feature>
<evidence type="ECO:0000313" key="3">
    <source>
        <dbReference type="Proteomes" id="UP000249304"/>
    </source>
</evidence>
<evidence type="ECO:0000313" key="2">
    <source>
        <dbReference type="EMBL" id="PZG19995.1"/>
    </source>
</evidence>
<comment type="caution">
    <text evidence="2">The sequence shown here is derived from an EMBL/GenBank/DDBJ whole genome shotgun (WGS) entry which is preliminary data.</text>
</comment>
<keyword evidence="3" id="KW-1185">Reference proteome</keyword>
<gene>
    <name evidence="2" type="ORF">C1J01_10640</name>
</gene>
<evidence type="ECO:0000256" key="1">
    <source>
        <dbReference type="SAM" id="SignalP"/>
    </source>
</evidence>
<dbReference type="AlphaFoldDB" id="A0A2W2EUE9"/>
<protein>
    <recommendedName>
        <fullName evidence="4">YtkA-like domain-containing protein</fullName>
    </recommendedName>
</protein>
<name>A0A2W2EUE9_9ACTN</name>